<comment type="caution">
    <text evidence="1">The sequence shown here is derived from an EMBL/GenBank/DDBJ whole genome shotgun (WGS) entry which is preliminary data.</text>
</comment>
<evidence type="ECO:0000313" key="1">
    <source>
        <dbReference type="EMBL" id="MPM96474.1"/>
    </source>
</evidence>
<name>A0A645E3V7_9ZZZZ</name>
<dbReference type="EMBL" id="VSSQ01042854">
    <property type="protein sequence ID" value="MPM96474.1"/>
    <property type="molecule type" value="Genomic_DNA"/>
</dbReference>
<reference evidence="1" key="1">
    <citation type="submission" date="2019-08" db="EMBL/GenBank/DDBJ databases">
        <authorList>
            <person name="Kucharzyk K."/>
            <person name="Murdoch R.W."/>
            <person name="Higgins S."/>
            <person name="Loffler F."/>
        </authorList>
    </citation>
    <scope>NUCLEOTIDE SEQUENCE</scope>
</reference>
<gene>
    <name evidence="1" type="ORF">SDC9_143637</name>
</gene>
<accession>A0A645E3V7</accession>
<protein>
    <submittedName>
        <fullName evidence="1">Uncharacterized protein</fullName>
    </submittedName>
</protein>
<sequence>MKGFGSFRGFYKFEKEVNGLRERTDPVQANALFHLLLEAQSLKQFLKDNEQEMQLQSFCEYITELCEKQGEVPEHIIKRTNLERSFGHQLFKGTRNPSRDTVLQLAFGFNADVIRAQELLRYAGMSALYPRMKRDAVIIYCLHNRISIVETQTILHELALPLIGAGKTK</sequence>
<proteinExistence type="predicted"/>
<organism evidence="1">
    <name type="scientific">bioreactor metagenome</name>
    <dbReference type="NCBI Taxonomy" id="1076179"/>
    <lineage>
        <taxon>unclassified sequences</taxon>
        <taxon>metagenomes</taxon>
        <taxon>ecological metagenomes</taxon>
    </lineage>
</organism>
<dbReference type="AlphaFoldDB" id="A0A645E3V7"/>